<proteinExistence type="inferred from homology"/>
<gene>
    <name evidence="11" type="ORF">SAMN05216598_1031</name>
</gene>
<evidence type="ECO:0000256" key="2">
    <source>
        <dbReference type="ARBA" id="ARBA00010637"/>
    </source>
</evidence>
<organism evidence="11 12">
    <name type="scientific">Pseudomonas asplenii</name>
    <dbReference type="NCBI Taxonomy" id="53407"/>
    <lineage>
        <taxon>Bacteria</taxon>
        <taxon>Pseudomonadati</taxon>
        <taxon>Pseudomonadota</taxon>
        <taxon>Gammaproteobacteria</taxon>
        <taxon>Pseudomonadales</taxon>
        <taxon>Pseudomonadaceae</taxon>
        <taxon>Pseudomonas</taxon>
    </lineage>
</organism>
<accession>A0A1H1QS01</accession>
<evidence type="ECO:0000256" key="4">
    <source>
        <dbReference type="ARBA" id="ARBA00022475"/>
    </source>
</evidence>
<evidence type="ECO:0000256" key="7">
    <source>
        <dbReference type="ARBA" id="ARBA00022927"/>
    </source>
</evidence>
<dbReference type="InterPro" id="IPR023229">
    <property type="entry name" value="T2SS_M_periplasmic_sf"/>
</dbReference>
<evidence type="ECO:0000256" key="5">
    <source>
        <dbReference type="ARBA" id="ARBA00022519"/>
    </source>
</evidence>
<evidence type="ECO:0000256" key="8">
    <source>
        <dbReference type="ARBA" id="ARBA00022989"/>
    </source>
</evidence>
<protein>
    <submittedName>
        <fullName evidence="11">General secretion pathway protein M</fullName>
    </submittedName>
</protein>
<keyword evidence="6 10" id="KW-0812">Transmembrane</keyword>
<keyword evidence="7" id="KW-0653">Protein transport</keyword>
<comment type="subcellular location">
    <subcellularLocation>
        <location evidence="1">Cell inner membrane</location>
        <topology evidence="1">Single-pass membrane protein</topology>
    </subcellularLocation>
</comment>
<dbReference type="SUPFAM" id="SSF103054">
    <property type="entry name" value="General secretion pathway protein M, EpsM"/>
    <property type="match status" value="1"/>
</dbReference>
<dbReference type="EMBL" id="LT629777">
    <property type="protein sequence ID" value="SDS26240.1"/>
    <property type="molecule type" value="Genomic_DNA"/>
</dbReference>
<dbReference type="GO" id="GO:0015627">
    <property type="term" value="C:type II protein secretion system complex"/>
    <property type="evidence" value="ECO:0007669"/>
    <property type="project" value="InterPro"/>
</dbReference>
<keyword evidence="5" id="KW-0997">Cell inner membrane</keyword>
<evidence type="ECO:0000256" key="10">
    <source>
        <dbReference type="SAM" id="Phobius"/>
    </source>
</evidence>
<dbReference type="GO" id="GO:0015628">
    <property type="term" value="P:protein secretion by the type II secretion system"/>
    <property type="evidence" value="ECO:0007669"/>
    <property type="project" value="InterPro"/>
</dbReference>
<name>A0A1H1QS01_9PSED</name>
<keyword evidence="8 10" id="KW-1133">Transmembrane helix</keyword>
<evidence type="ECO:0000256" key="9">
    <source>
        <dbReference type="ARBA" id="ARBA00023136"/>
    </source>
</evidence>
<dbReference type="Pfam" id="PF04612">
    <property type="entry name" value="T2SSM"/>
    <property type="match status" value="1"/>
</dbReference>
<reference evidence="12" key="1">
    <citation type="submission" date="2016-10" db="EMBL/GenBank/DDBJ databases">
        <authorList>
            <person name="Varghese N."/>
            <person name="Submissions S."/>
        </authorList>
    </citation>
    <scope>NUCLEOTIDE SEQUENCE [LARGE SCALE GENOMIC DNA]</scope>
    <source>
        <strain evidence="12">ATCC 23835</strain>
    </source>
</reference>
<comment type="similarity">
    <text evidence="2">Belongs to the GSP M family.</text>
</comment>
<keyword evidence="12" id="KW-1185">Reference proteome</keyword>
<evidence type="ECO:0000313" key="12">
    <source>
        <dbReference type="Proteomes" id="UP000199524"/>
    </source>
</evidence>
<evidence type="ECO:0000256" key="6">
    <source>
        <dbReference type="ARBA" id="ARBA00022692"/>
    </source>
</evidence>
<keyword evidence="9 10" id="KW-0472">Membrane</keyword>
<feature type="transmembrane region" description="Helical" evidence="10">
    <location>
        <begin position="21"/>
        <end position="42"/>
    </location>
</feature>
<keyword evidence="3" id="KW-0813">Transport</keyword>
<dbReference type="AlphaFoldDB" id="A0A1H1QS01"/>
<dbReference type="Proteomes" id="UP000199524">
    <property type="component" value="Chromosome I"/>
</dbReference>
<evidence type="ECO:0000313" key="11">
    <source>
        <dbReference type="EMBL" id="SDS26240.1"/>
    </source>
</evidence>
<keyword evidence="4" id="KW-1003">Cell membrane</keyword>
<evidence type="ECO:0000256" key="3">
    <source>
        <dbReference type="ARBA" id="ARBA00022448"/>
    </source>
</evidence>
<dbReference type="InterPro" id="IPR007690">
    <property type="entry name" value="T2SS_GspM"/>
</dbReference>
<dbReference type="GO" id="GO:0005886">
    <property type="term" value="C:plasma membrane"/>
    <property type="evidence" value="ECO:0007669"/>
    <property type="project" value="UniProtKB-SubCell"/>
</dbReference>
<dbReference type="GeneID" id="300206060"/>
<dbReference type="RefSeq" id="WP_090202848.1">
    <property type="nucleotide sequence ID" value="NZ_LT629777.1"/>
</dbReference>
<evidence type="ECO:0000256" key="1">
    <source>
        <dbReference type="ARBA" id="ARBA00004377"/>
    </source>
</evidence>
<sequence>MIKRLPTLLIERWQRLARRERQWLIGLGLFLLSVAMFSGLWLPAQQRLERAHHLYQQRWALAGEVHNVRPTQVRTAPTQPLSTRLDDSVRAAGLELQQLDQDGQTLRLTLVGDALALLGWLERVEQDGAQLQSLGLEPRDKRLEARVVWQAP</sequence>